<evidence type="ECO:0000313" key="1">
    <source>
        <dbReference type="EMBL" id="GAX58298.1"/>
    </source>
</evidence>
<name>A0A250VVK1_STROL</name>
<dbReference type="Proteomes" id="UP000217446">
    <property type="component" value="Unassembled WGS sequence"/>
</dbReference>
<reference evidence="2" key="1">
    <citation type="submission" date="2017-05" db="EMBL/GenBank/DDBJ databases">
        <title>Streptomyces olivochromogenes NBRC 3561 whole genome shotgun sequence.</title>
        <authorList>
            <person name="Dohra H."/>
            <person name="Kodani S."/>
        </authorList>
    </citation>
    <scope>NUCLEOTIDE SEQUENCE [LARGE SCALE GENOMIC DNA]</scope>
    <source>
        <strain evidence="2">NBRC 3561</strain>
    </source>
</reference>
<dbReference type="AlphaFoldDB" id="A0A250VVK1"/>
<accession>A0A250VVK1</accession>
<keyword evidence="2" id="KW-1185">Reference proteome</keyword>
<sequence length="203" mass="22869">MRFTGLSGDLDRPAVDAFLSAVDLAMNSNTLLLKVATDVSVTAEDQQHVLHTYLRSGLFEEMMLAADRHRDWYNLSEDEDFGGLPNERPLIREGFLATTSPLRYAGFLARMRWMLCEAFSPYGRHCSPAEAEQLVRDFVHELLGQNGSAWLFASVEPDFLRSTGYYSGEEPLRPTYFAGSESDTATFIHRDRVCYLLLTNGSP</sequence>
<proteinExistence type="predicted"/>
<dbReference type="EMBL" id="BDQI01000049">
    <property type="protein sequence ID" value="GAX58298.1"/>
    <property type="molecule type" value="Genomic_DNA"/>
</dbReference>
<comment type="caution">
    <text evidence="1">The sequence shown here is derived from an EMBL/GenBank/DDBJ whole genome shotgun (WGS) entry which is preliminary data.</text>
</comment>
<evidence type="ECO:0000313" key="2">
    <source>
        <dbReference type="Proteomes" id="UP000217446"/>
    </source>
</evidence>
<dbReference type="RefSeq" id="WP_067374281.1">
    <property type="nucleotide sequence ID" value="NZ_BDQI01000049.1"/>
</dbReference>
<organism evidence="1 2">
    <name type="scientific">Streptomyces olivochromogenes</name>
    <dbReference type="NCBI Taxonomy" id="1963"/>
    <lineage>
        <taxon>Bacteria</taxon>
        <taxon>Bacillati</taxon>
        <taxon>Actinomycetota</taxon>
        <taxon>Actinomycetes</taxon>
        <taxon>Kitasatosporales</taxon>
        <taxon>Streptomycetaceae</taxon>
        <taxon>Streptomyces</taxon>
    </lineage>
</organism>
<gene>
    <name evidence="1" type="ORF">SO3561_09870</name>
</gene>
<protein>
    <submittedName>
        <fullName evidence="1">Uncharacterized protein</fullName>
    </submittedName>
</protein>